<organism evidence="3 4">
    <name type="scientific">Xanthomonas dyei</name>
    <dbReference type="NCBI Taxonomy" id="743699"/>
    <lineage>
        <taxon>Bacteria</taxon>
        <taxon>Pseudomonadati</taxon>
        <taxon>Pseudomonadota</taxon>
        <taxon>Gammaproteobacteria</taxon>
        <taxon>Lysobacterales</taxon>
        <taxon>Lysobacteraceae</taxon>
        <taxon>Xanthomonas</taxon>
    </lineage>
</organism>
<dbReference type="EMBL" id="CP103840">
    <property type="protein sequence ID" value="WOB24740.1"/>
    <property type="molecule type" value="Genomic_DNA"/>
</dbReference>
<dbReference type="SUPFAM" id="SSF53955">
    <property type="entry name" value="Lysozyme-like"/>
    <property type="match status" value="1"/>
</dbReference>
<protein>
    <recommendedName>
        <fullName evidence="5">Peptidoglycan domain protein</fullName>
    </recommendedName>
</protein>
<dbReference type="InterPro" id="IPR018537">
    <property type="entry name" value="Peptidoglycan-bd_3"/>
</dbReference>
<dbReference type="GeneID" id="95584832"/>
<proteinExistence type="predicted"/>
<feature type="domain" description="TtsA-like Glycoside hydrolase family 108" evidence="1">
    <location>
        <begin position="9"/>
        <end position="84"/>
    </location>
</feature>
<dbReference type="Pfam" id="PF09374">
    <property type="entry name" value="PG_binding_3"/>
    <property type="match status" value="1"/>
</dbReference>
<evidence type="ECO:0000259" key="1">
    <source>
        <dbReference type="Pfam" id="PF05838"/>
    </source>
</evidence>
<dbReference type="InterPro" id="IPR023346">
    <property type="entry name" value="Lysozyme-like_dom_sf"/>
</dbReference>
<evidence type="ECO:0000313" key="4">
    <source>
        <dbReference type="Proteomes" id="UP001304534"/>
    </source>
</evidence>
<dbReference type="Proteomes" id="UP001304534">
    <property type="component" value="Chromosome"/>
</dbReference>
<dbReference type="RefSeq" id="WP_316686231.1">
    <property type="nucleotide sequence ID" value="NZ_CP103837.1"/>
</dbReference>
<feature type="domain" description="Peptidoglycan binding" evidence="2">
    <location>
        <begin position="88"/>
        <end position="148"/>
    </location>
</feature>
<reference evidence="3 4" key="1">
    <citation type="submission" date="2022-08" db="EMBL/GenBank/DDBJ databases">
        <title>Whole genome sequencing-based tracing of a 2022 introduction and outbreak of Xanthomonas hortorum pv. pelargonii.</title>
        <authorList>
            <person name="Iruegas-Bocardo F."/>
            <person name="Weisberg A.K."/>
            <person name="Riutta E.R."/>
            <person name="Kilday K."/>
            <person name="Bonkowski J.C."/>
            <person name="Creswell T."/>
            <person name="Daughtrey M.L."/>
            <person name="Rane K."/>
            <person name="Grunwald N.J."/>
            <person name="Chang J.H."/>
            <person name="Putnam M.L."/>
        </authorList>
    </citation>
    <scope>NUCLEOTIDE SEQUENCE [LARGE SCALE GENOMIC DNA]</scope>
    <source>
        <strain evidence="3 4">22-325</strain>
    </source>
</reference>
<sequence>MSQFDSLIDRVLAHEGGYVNDPRDPGGETQWGISKRQYPQLNIRSLTRAQAIEIYRRDYWQRVQGDKLPAAAAFQVMDAAVNHGVGTAIRWLQRAVGVADDGVIGPRTLAAVAVAPAADLVLLFNAERLEFYAKLSTFDAFGKGWTRRVAGNLRLAAVDN</sequence>
<dbReference type="Gene3D" id="1.20.141.10">
    <property type="entry name" value="Chitosanase, subunit A, domain 1"/>
    <property type="match status" value="1"/>
</dbReference>
<gene>
    <name evidence="3" type="ORF">NYR99_13120</name>
</gene>
<name>A0ABZ0DAM8_9XANT</name>
<evidence type="ECO:0000313" key="3">
    <source>
        <dbReference type="EMBL" id="WOB24740.1"/>
    </source>
</evidence>
<dbReference type="CDD" id="cd13926">
    <property type="entry name" value="N-acetylmuramidase_GH108"/>
    <property type="match status" value="1"/>
</dbReference>
<evidence type="ECO:0000259" key="2">
    <source>
        <dbReference type="Pfam" id="PF09374"/>
    </source>
</evidence>
<keyword evidence="4" id="KW-1185">Reference proteome</keyword>
<dbReference type="Pfam" id="PF05838">
    <property type="entry name" value="Glyco_hydro_108"/>
    <property type="match status" value="1"/>
</dbReference>
<accession>A0ABZ0DAM8</accession>
<dbReference type="InterPro" id="IPR008565">
    <property type="entry name" value="TtsA-like_GH18_dom"/>
</dbReference>
<evidence type="ECO:0008006" key="5">
    <source>
        <dbReference type="Google" id="ProtNLM"/>
    </source>
</evidence>